<comment type="similarity">
    <text evidence="2">Belongs to the CREG family.</text>
</comment>
<dbReference type="InterPro" id="IPR012349">
    <property type="entry name" value="Split_barrel_FMN-bd"/>
</dbReference>
<feature type="compositionally biased region" description="Polar residues" evidence="6">
    <location>
        <begin position="115"/>
        <end position="134"/>
    </location>
</feature>
<name>A0A8T2PGR0_9TELE</name>
<dbReference type="PANTHER" id="PTHR13343:SF15">
    <property type="entry name" value="PROTEIN CREG2"/>
    <property type="match status" value="1"/>
</dbReference>
<feature type="compositionally biased region" description="Pro residues" evidence="6">
    <location>
        <begin position="93"/>
        <end position="105"/>
    </location>
</feature>
<dbReference type="Proteomes" id="UP000824540">
    <property type="component" value="Unassembled WGS sequence"/>
</dbReference>
<comment type="caution">
    <text evidence="8">The sequence shown here is derived from an EMBL/GenBank/DDBJ whole genome shotgun (WGS) entry which is preliminary data.</text>
</comment>
<dbReference type="InterPro" id="IPR055343">
    <property type="entry name" value="CREG_beta-barrel"/>
</dbReference>
<evidence type="ECO:0000256" key="6">
    <source>
        <dbReference type="SAM" id="MobiDB-lite"/>
    </source>
</evidence>
<sequence length="488" mass="54549">MTLARERSRSLQQLLTGRLPGVITMARPAPKTTPPQATQTTTLPTPQTTPQTSQQSAQQSPQKPEQISTQQSAQQAPHQPEQINTQQTAPKTVPLPGPHNSPQPTPQISQQPESYSTPQTPLTLQGRSQRTLTMENKDKVPDMESKTELKKASPEIHAKVEHAASNRNTSNYKTDIKLEEKTANKIHTPARLERIMKTVTMSRDWRTVFTKFHFLLAILAVVLCISDGHTTLKAVLQDVEEELDNNSNEAINVFPGDTASTWKRADSAALANGNAVKQREHRLEMGEVKQVSSLYRLFSDQKRETKASAGTQSPPPPPPHEETAKTARYMAHFSDWGHLATISSMDKIKGLPFGNIFSVSDGPPGNSTGIPYFYVTPMDNTVVDLRSFPMASLTFSEAEGDYCRKNQFDPEDPRCARLTLTGKMVEVPPEELDFAMAAMFSRHPVMKKWPPGHHWFFMKLDLVQVWLQNWFGGVSLIPLDVYFKATPY</sequence>
<evidence type="ECO:0000256" key="3">
    <source>
        <dbReference type="ARBA" id="ARBA00022525"/>
    </source>
</evidence>
<accession>A0A8T2PGR0</accession>
<dbReference type="OrthoDB" id="9869319at2759"/>
<feature type="domain" description="CREG-like beta-barrel" evidence="7">
    <location>
        <begin position="318"/>
        <end position="484"/>
    </location>
</feature>
<proteinExistence type="inferred from homology"/>
<organism evidence="8 9">
    <name type="scientific">Albula glossodonta</name>
    <name type="common">roundjaw bonefish</name>
    <dbReference type="NCBI Taxonomy" id="121402"/>
    <lineage>
        <taxon>Eukaryota</taxon>
        <taxon>Metazoa</taxon>
        <taxon>Chordata</taxon>
        <taxon>Craniata</taxon>
        <taxon>Vertebrata</taxon>
        <taxon>Euteleostomi</taxon>
        <taxon>Actinopterygii</taxon>
        <taxon>Neopterygii</taxon>
        <taxon>Teleostei</taxon>
        <taxon>Albuliformes</taxon>
        <taxon>Albulidae</taxon>
        <taxon>Albula</taxon>
    </lineage>
</organism>
<evidence type="ECO:0000256" key="2">
    <source>
        <dbReference type="ARBA" id="ARBA00009230"/>
    </source>
</evidence>
<feature type="region of interest" description="Disordered" evidence="6">
    <location>
        <begin position="1"/>
        <end position="170"/>
    </location>
</feature>
<feature type="compositionally biased region" description="Basic and acidic residues" evidence="6">
    <location>
        <begin position="135"/>
        <end position="164"/>
    </location>
</feature>
<keyword evidence="3" id="KW-0964">Secreted</keyword>
<evidence type="ECO:0000256" key="4">
    <source>
        <dbReference type="ARBA" id="ARBA00022729"/>
    </source>
</evidence>
<dbReference type="PANTHER" id="PTHR13343">
    <property type="entry name" value="CREG1 PROTEIN"/>
    <property type="match status" value="1"/>
</dbReference>
<feature type="compositionally biased region" description="Polar residues" evidence="6">
    <location>
        <begin position="65"/>
        <end position="90"/>
    </location>
</feature>
<dbReference type="GO" id="GO:0005615">
    <property type="term" value="C:extracellular space"/>
    <property type="evidence" value="ECO:0007669"/>
    <property type="project" value="TreeGrafter"/>
</dbReference>
<evidence type="ECO:0000259" key="7">
    <source>
        <dbReference type="Pfam" id="PF13883"/>
    </source>
</evidence>
<feature type="compositionally biased region" description="Low complexity" evidence="6">
    <location>
        <begin position="28"/>
        <end position="64"/>
    </location>
</feature>
<evidence type="ECO:0000313" key="9">
    <source>
        <dbReference type="Proteomes" id="UP000824540"/>
    </source>
</evidence>
<keyword evidence="5" id="KW-0325">Glycoprotein</keyword>
<dbReference type="AlphaFoldDB" id="A0A8T2PGR0"/>
<protein>
    <recommendedName>
        <fullName evidence="7">CREG-like beta-barrel domain-containing protein</fullName>
    </recommendedName>
</protein>
<feature type="region of interest" description="Disordered" evidence="6">
    <location>
        <begin position="304"/>
        <end position="323"/>
    </location>
</feature>
<keyword evidence="9" id="KW-1185">Reference proteome</keyword>
<dbReference type="FunFam" id="2.30.110.10:FF:000004">
    <property type="entry name" value="Cellular repressor of E1A-stimulated genes 1"/>
    <property type="match status" value="1"/>
</dbReference>
<dbReference type="GO" id="GO:0005737">
    <property type="term" value="C:cytoplasm"/>
    <property type="evidence" value="ECO:0007669"/>
    <property type="project" value="UniProtKB-ARBA"/>
</dbReference>
<gene>
    <name evidence="8" type="ORF">JZ751_028985</name>
</gene>
<evidence type="ECO:0000256" key="5">
    <source>
        <dbReference type="ARBA" id="ARBA00023180"/>
    </source>
</evidence>
<evidence type="ECO:0000313" key="8">
    <source>
        <dbReference type="EMBL" id="KAG9348668.1"/>
    </source>
</evidence>
<dbReference type="GO" id="GO:0012505">
    <property type="term" value="C:endomembrane system"/>
    <property type="evidence" value="ECO:0007669"/>
    <property type="project" value="UniProtKB-ARBA"/>
</dbReference>
<evidence type="ECO:0000256" key="1">
    <source>
        <dbReference type="ARBA" id="ARBA00004613"/>
    </source>
</evidence>
<dbReference type="SUPFAM" id="SSF50475">
    <property type="entry name" value="FMN-binding split barrel"/>
    <property type="match status" value="1"/>
</dbReference>
<reference evidence="8" key="1">
    <citation type="thesis" date="2021" institute="BYU ScholarsArchive" country="Provo, UT, USA">
        <title>Applications of and Algorithms for Genome Assembly and Genomic Analyses with an Emphasis on Marine Teleosts.</title>
        <authorList>
            <person name="Pickett B.D."/>
        </authorList>
    </citation>
    <scope>NUCLEOTIDE SEQUENCE</scope>
    <source>
        <strain evidence="8">HI-2016</strain>
    </source>
</reference>
<dbReference type="EMBL" id="JAFBMS010000010">
    <property type="protein sequence ID" value="KAG9348668.1"/>
    <property type="molecule type" value="Genomic_DNA"/>
</dbReference>
<dbReference type="Gene3D" id="2.30.110.10">
    <property type="entry name" value="Electron Transport, Fmn-binding Protein, Chain A"/>
    <property type="match status" value="1"/>
</dbReference>
<dbReference type="Pfam" id="PF13883">
    <property type="entry name" value="CREG_beta-barrel"/>
    <property type="match status" value="1"/>
</dbReference>
<keyword evidence="4" id="KW-0732">Signal</keyword>
<comment type="subcellular location">
    <subcellularLocation>
        <location evidence="1">Secreted</location>
    </subcellularLocation>
</comment>